<comment type="catalytic activity">
    <reaction evidence="10">
        <text>tRNA(Trp) + L-tryptophan + ATP = L-tryptophyl-tRNA(Trp) + AMP + diphosphate + H(+)</text>
        <dbReference type="Rhea" id="RHEA:24080"/>
        <dbReference type="Rhea" id="RHEA-COMP:9671"/>
        <dbReference type="Rhea" id="RHEA-COMP:9705"/>
        <dbReference type="ChEBI" id="CHEBI:15378"/>
        <dbReference type="ChEBI" id="CHEBI:30616"/>
        <dbReference type="ChEBI" id="CHEBI:33019"/>
        <dbReference type="ChEBI" id="CHEBI:57912"/>
        <dbReference type="ChEBI" id="CHEBI:78442"/>
        <dbReference type="ChEBI" id="CHEBI:78535"/>
        <dbReference type="ChEBI" id="CHEBI:456215"/>
        <dbReference type="EC" id="6.1.1.2"/>
    </reaction>
</comment>
<keyword evidence="6 11" id="KW-0067">ATP-binding</keyword>
<dbReference type="CDD" id="cd00806">
    <property type="entry name" value="TrpRS_core"/>
    <property type="match status" value="1"/>
</dbReference>
<evidence type="ECO:0000256" key="11">
    <source>
        <dbReference type="RuleBase" id="RU363036"/>
    </source>
</evidence>
<dbReference type="Gene3D" id="3.40.50.620">
    <property type="entry name" value="HUPs"/>
    <property type="match status" value="1"/>
</dbReference>
<dbReference type="InterPro" id="IPR002306">
    <property type="entry name" value="Trp-tRNA-ligase"/>
</dbReference>
<dbReference type="InterPro" id="IPR024109">
    <property type="entry name" value="Trp-tRNA-ligase_bac-type"/>
</dbReference>
<evidence type="ECO:0000256" key="3">
    <source>
        <dbReference type="ARBA" id="ARBA00013161"/>
    </source>
</evidence>
<dbReference type="EC" id="6.1.1.2" evidence="3"/>
<dbReference type="AlphaFoldDB" id="A0A7S0PN03"/>
<keyword evidence="5 11" id="KW-0547">Nucleotide-binding</keyword>
<dbReference type="HAMAP" id="MF_00140_B">
    <property type="entry name" value="Trp_tRNA_synth_B"/>
    <property type="match status" value="1"/>
</dbReference>
<evidence type="ECO:0000256" key="8">
    <source>
        <dbReference type="ARBA" id="ARBA00023146"/>
    </source>
</evidence>
<evidence type="ECO:0000256" key="10">
    <source>
        <dbReference type="ARBA" id="ARBA00049929"/>
    </source>
</evidence>
<sequence length="444" mass="48198">MRDARPLDCMRAIVRGDAPMPPPPSSASSRAPARVASGGAHASSASAAMARGQPVRRLCRARTVTTRANADGTDGDARDDAADEGSGDAKAPARRKRVLSGVQPTGSIHLGNYFGAIRNYVKLQDDYDAFYCVVDLHAITSGAHDPRELEASTRMSAGIYLAAGVDPSKANVFVQSHVPAHSELAWLLNCATPIGWLEKMIQFKEKARKAGEDVSVGLLDYPVLMAADILLYKADLVPVGEDQRQHLELTRDIAGRVNSLYGGKKWKKMKGKAPSGRSRGGDVLLVPEAFTPKEGGRVMSLTDGSSKMSKSNPAEGSRINVLDTPDEISKKIKRCKTDTFEGLEFGNPERPESQNLLTMYQLCTGLSQEEVIAECGTMRWGDFKPKLTEAVIDHLSPIQGRYKEIMDEPGYLEGVLRDGADKANEVANITIRDVRDALGFYQPR</sequence>
<organism evidence="13">
    <name type="scientific">Ostreococcus mediterraneus</name>
    <dbReference type="NCBI Taxonomy" id="1486918"/>
    <lineage>
        <taxon>Eukaryota</taxon>
        <taxon>Viridiplantae</taxon>
        <taxon>Chlorophyta</taxon>
        <taxon>Mamiellophyceae</taxon>
        <taxon>Mamiellales</taxon>
        <taxon>Bathycoccaceae</taxon>
        <taxon>Ostreococcus</taxon>
    </lineage>
</organism>
<feature type="compositionally biased region" description="Low complexity" evidence="12">
    <location>
        <begin position="26"/>
        <end position="52"/>
    </location>
</feature>
<keyword evidence="7 11" id="KW-0648">Protein biosynthesis</keyword>
<name>A0A7S0PN03_9CHLO</name>
<feature type="region of interest" description="Disordered" evidence="12">
    <location>
        <begin position="296"/>
        <end position="320"/>
    </location>
</feature>
<feature type="compositionally biased region" description="Polar residues" evidence="12">
    <location>
        <begin position="302"/>
        <end position="314"/>
    </location>
</feature>
<evidence type="ECO:0000256" key="5">
    <source>
        <dbReference type="ARBA" id="ARBA00022741"/>
    </source>
</evidence>
<dbReference type="InterPro" id="IPR014729">
    <property type="entry name" value="Rossmann-like_a/b/a_fold"/>
</dbReference>
<evidence type="ECO:0000256" key="6">
    <source>
        <dbReference type="ARBA" id="ARBA00022840"/>
    </source>
</evidence>
<evidence type="ECO:0000256" key="2">
    <source>
        <dbReference type="ARBA" id="ARBA00005594"/>
    </source>
</evidence>
<proteinExistence type="inferred from homology"/>
<dbReference type="NCBIfam" id="TIGR00233">
    <property type="entry name" value="trpS"/>
    <property type="match status" value="1"/>
</dbReference>
<dbReference type="InterPro" id="IPR002305">
    <property type="entry name" value="aa-tRNA-synth_Ic"/>
</dbReference>
<dbReference type="GO" id="GO:0048608">
    <property type="term" value="P:reproductive structure development"/>
    <property type="evidence" value="ECO:0007669"/>
    <property type="project" value="UniProtKB-ARBA"/>
</dbReference>
<dbReference type="GO" id="GO:0006436">
    <property type="term" value="P:tryptophanyl-tRNA aminoacylation"/>
    <property type="evidence" value="ECO:0007669"/>
    <property type="project" value="InterPro"/>
</dbReference>
<dbReference type="GO" id="GO:0009507">
    <property type="term" value="C:chloroplast"/>
    <property type="evidence" value="ECO:0007669"/>
    <property type="project" value="TreeGrafter"/>
</dbReference>
<reference evidence="13" key="1">
    <citation type="submission" date="2021-01" db="EMBL/GenBank/DDBJ databases">
        <authorList>
            <person name="Corre E."/>
            <person name="Pelletier E."/>
            <person name="Niang G."/>
            <person name="Scheremetjew M."/>
            <person name="Finn R."/>
            <person name="Kale V."/>
            <person name="Holt S."/>
            <person name="Cochrane G."/>
            <person name="Meng A."/>
            <person name="Brown T."/>
            <person name="Cohen L."/>
        </authorList>
    </citation>
    <scope>NUCLEOTIDE SEQUENCE</scope>
    <source>
        <strain evidence="13">Clade-D-RCC2572</strain>
    </source>
</reference>
<evidence type="ECO:0000256" key="4">
    <source>
        <dbReference type="ARBA" id="ARBA00022598"/>
    </source>
</evidence>
<dbReference type="PANTHER" id="PTHR43766:SF1">
    <property type="entry name" value="TRYPTOPHAN--TRNA LIGASE, MITOCHONDRIAL"/>
    <property type="match status" value="1"/>
</dbReference>
<dbReference type="PRINTS" id="PR01039">
    <property type="entry name" value="TRNASYNTHTRP"/>
</dbReference>
<dbReference type="PROSITE" id="PS00178">
    <property type="entry name" value="AA_TRNA_LIGASE_I"/>
    <property type="match status" value="1"/>
</dbReference>
<dbReference type="GO" id="GO:0009791">
    <property type="term" value="P:post-embryonic development"/>
    <property type="evidence" value="ECO:0007669"/>
    <property type="project" value="UniProtKB-ARBA"/>
</dbReference>
<gene>
    <name evidence="13" type="ORF">OMED0929_LOCUS2663</name>
</gene>
<dbReference type="GO" id="GO:0005524">
    <property type="term" value="F:ATP binding"/>
    <property type="evidence" value="ECO:0007669"/>
    <property type="project" value="UniProtKB-KW"/>
</dbReference>
<comment type="subcellular location">
    <subcellularLocation>
        <location evidence="1">Mitochondrion</location>
    </subcellularLocation>
</comment>
<evidence type="ECO:0000313" key="13">
    <source>
        <dbReference type="EMBL" id="CAD8580179.1"/>
    </source>
</evidence>
<evidence type="ECO:0000256" key="7">
    <source>
        <dbReference type="ARBA" id="ARBA00022917"/>
    </source>
</evidence>
<dbReference type="InterPro" id="IPR001412">
    <property type="entry name" value="aa-tRNA-synth_I_CS"/>
</dbReference>
<feature type="region of interest" description="Disordered" evidence="12">
    <location>
        <begin position="13"/>
        <end position="100"/>
    </location>
</feature>
<dbReference type="PANTHER" id="PTHR43766">
    <property type="entry name" value="TRYPTOPHAN--TRNA LIGASE, MITOCHONDRIAL"/>
    <property type="match status" value="1"/>
</dbReference>
<protein>
    <recommendedName>
        <fullName evidence="3">tryptophan--tRNA ligase</fullName>
        <ecNumber evidence="3">6.1.1.2</ecNumber>
    </recommendedName>
    <alternativeName>
        <fullName evidence="9">Tryptophanyl-tRNA synthetase</fullName>
    </alternativeName>
</protein>
<evidence type="ECO:0000256" key="1">
    <source>
        <dbReference type="ARBA" id="ARBA00004173"/>
    </source>
</evidence>
<dbReference type="Pfam" id="PF00579">
    <property type="entry name" value="tRNA-synt_1b"/>
    <property type="match status" value="1"/>
</dbReference>
<evidence type="ECO:0000256" key="12">
    <source>
        <dbReference type="SAM" id="MobiDB-lite"/>
    </source>
</evidence>
<dbReference type="InterPro" id="IPR050203">
    <property type="entry name" value="Trp-tRNA_synthetase"/>
</dbReference>
<dbReference type="FunFam" id="1.10.240.10:FF:000002">
    <property type="entry name" value="Tryptophan--tRNA ligase"/>
    <property type="match status" value="1"/>
</dbReference>
<comment type="similarity">
    <text evidence="2 11">Belongs to the class-I aminoacyl-tRNA synthetase family.</text>
</comment>
<evidence type="ECO:0000256" key="9">
    <source>
        <dbReference type="ARBA" id="ARBA00030268"/>
    </source>
</evidence>
<keyword evidence="4 11" id="KW-0436">Ligase</keyword>
<dbReference type="GO" id="GO:0004830">
    <property type="term" value="F:tryptophan-tRNA ligase activity"/>
    <property type="evidence" value="ECO:0007669"/>
    <property type="project" value="UniProtKB-EC"/>
</dbReference>
<keyword evidence="8 11" id="KW-0030">Aminoacyl-tRNA synthetase</keyword>
<accession>A0A7S0PN03</accession>
<dbReference type="EMBL" id="HBEW01003242">
    <property type="protein sequence ID" value="CAD8580179.1"/>
    <property type="molecule type" value="Transcribed_RNA"/>
</dbReference>
<dbReference type="Gene3D" id="1.10.240.10">
    <property type="entry name" value="Tyrosyl-Transfer RNA Synthetase"/>
    <property type="match status" value="1"/>
</dbReference>
<dbReference type="SUPFAM" id="SSF52374">
    <property type="entry name" value="Nucleotidylyl transferase"/>
    <property type="match status" value="1"/>
</dbReference>
<dbReference type="GO" id="GO:0005739">
    <property type="term" value="C:mitochondrion"/>
    <property type="evidence" value="ECO:0007669"/>
    <property type="project" value="UniProtKB-SubCell"/>
</dbReference>